<reference evidence="3 4" key="1">
    <citation type="submission" date="2018-04" db="EMBL/GenBank/DDBJ databases">
        <title>Genomic Encyclopedia of Archaeal and Bacterial Type Strains, Phase II (KMG-II): from individual species to whole genera.</title>
        <authorList>
            <person name="Goeker M."/>
        </authorList>
    </citation>
    <scope>NUCLEOTIDE SEQUENCE [LARGE SCALE GENOMIC DNA]</scope>
    <source>
        <strain evidence="3 4">DSM 100162</strain>
    </source>
</reference>
<accession>A0A2T5YEC5</accession>
<dbReference type="InterPro" id="IPR011006">
    <property type="entry name" value="CheY-like_superfamily"/>
</dbReference>
<evidence type="ECO:0000256" key="1">
    <source>
        <dbReference type="PROSITE-ProRule" id="PRU00169"/>
    </source>
</evidence>
<dbReference type="GO" id="GO:0000160">
    <property type="term" value="P:phosphorelay signal transduction system"/>
    <property type="evidence" value="ECO:0007669"/>
    <property type="project" value="InterPro"/>
</dbReference>
<dbReference type="SUPFAM" id="SSF52172">
    <property type="entry name" value="CheY-like"/>
    <property type="match status" value="1"/>
</dbReference>
<dbReference type="PROSITE" id="PS50110">
    <property type="entry name" value="RESPONSE_REGULATORY"/>
    <property type="match status" value="1"/>
</dbReference>
<evidence type="ECO:0000259" key="2">
    <source>
        <dbReference type="PROSITE" id="PS50110"/>
    </source>
</evidence>
<gene>
    <name evidence="3" type="ORF">C8N40_109133</name>
</gene>
<protein>
    <submittedName>
        <fullName evidence="3">Response regulator receiver domain-containing protein</fullName>
    </submittedName>
</protein>
<dbReference type="OrthoDB" id="9789181at2"/>
<dbReference type="AlphaFoldDB" id="A0A2T5YEC5"/>
<dbReference type="EMBL" id="QBKI01000009">
    <property type="protein sequence ID" value="PTX15035.1"/>
    <property type="molecule type" value="Genomic_DNA"/>
</dbReference>
<sequence length="46" mass="5049">MAGAFPTDIHSFESAEDALRLVEQDIPGNVPDVTFLDLNMPLMSGW</sequence>
<proteinExistence type="predicted"/>
<comment type="caution">
    <text evidence="3">The sequence shown here is derived from an EMBL/GenBank/DDBJ whole genome shotgun (WGS) entry which is preliminary data.</text>
</comment>
<dbReference type="Proteomes" id="UP000244225">
    <property type="component" value="Unassembled WGS sequence"/>
</dbReference>
<evidence type="ECO:0000313" key="4">
    <source>
        <dbReference type="Proteomes" id="UP000244225"/>
    </source>
</evidence>
<keyword evidence="4" id="KW-1185">Reference proteome</keyword>
<evidence type="ECO:0000313" key="3">
    <source>
        <dbReference type="EMBL" id="PTX15035.1"/>
    </source>
</evidence>
<dbReference type="Gene3D" id="3.40.50.2300">
    <property type="match status" value="1"/>
</dbReference>
<feature type="domain" description="Response regulatory" evidence="2">
    <location>
        <begin position="1"/>
        <end position="46"/>
    </location>
</feature>
<organism evidence="3 4">
    <name type="scientific">Pontibacter mucosus</name>
    <dbReference type="NCBI Taxonomy" id="1649266"/>
    <lineage>
        <taxon>Bacteria</taxon>
        <taxon>Pseudomonadati</taxon>
        <taxon>Bacteroidota</taxon>
        <taxon>Cytophagia</taxon>
        <taxon>Cytophagales</taxon>
        <taxon>Hymenobacteraceae</taxon>
        <taxon>Pontibacter</taxon>
    </lineage>
</organism>
<name>A0A2T5YEC5_9BACT</name>
<dbReference type="RefSeq" id="WP_108213038.1">
    <property type="nucleotide sequence ID" value="NZ_QBKI01000009.1"/>
</dbReference>
<dbReference type="InterPro" id="IPR001789">
    <property type="entry name" value="Sig_transdc_resp-reg_receiver"/>
</dbReference>
<feature type="modified residue" description="4-aspartylphosphate" evidence="1">
    <location>
        <position position="37"/>
    </location>
</feature>
<keyword evidence="1" id="KW-0597">Phosphoprotein</keyword>